<accession>W0IA47</accession>
<sequence>MAEYDEEGNVLIILVEVRNETNYLRVDGVLNLRIVDKFGVPIYNGTIKIKKTDFRVYEINNTTAYRAQYIIESSKFEKGLSNVGRVYAVLEVGNQSLERTFLSYKLPEMNREKKRVYLEKIYLRNAYQSNTTQIIENLTVKVIRYGIYINPDDLRKYLRFDVVLRNNRKNEVKIIGERAVLFVNSYPVEGYSIGCEYPLRLKPNSSITKSIFFPLEFVDTSTGEIFLKLEEIEESPEKLLNVRLPKLNRAITYIPINITKNAEKFSITITIEKYASFVYETLEGSDKGVQVVLKLKNTGANEIIIDPQSIELIVNGTSFAPIQTEDIFIRLMPNSEKETWLLYPYAEGKGVLKLHLIDWNREEFLEFPLGTIEKPNVTKVVMNKTMVVYPFVIKLLEIEKLPYLEIDKMETMVRIKVEIKNIGEIEHIAGFERWALATQERIAYINPVLSQIGEVIILPGASTIGMVAFTGVPDVEEYKLKIPIPRCQKTVVFKLNLTVHSKS</sequence>
<reference evidence="1 2" key="1">
    <citation type="journal article" date="2014" name="Int. J. Syst. Evol. Microbiol.">
        <title>Thermococcus paralvinellae sp. nov. and Thermococcus cleftensis sp. nov. of hyperthermophilic heterotrophs from deep-sea hydrothermal vents.</title>
        <authorList>
            <person name="Hensley S.A."/>
            <person name="Jung J.H."/>
            <person name="Park C.S."/>
            <person name="Holden J.F."/>
        </authorList>
    </citation>
    <scope>NUCLEOTIDE SEQUENCE [LARGE SCALE GENOMIC DNA]</scope>
    <source>
        <strain evidence="1 2">ES1</strain>
    </source>
</reference>
<dbReference type="EMBL" id="CP006965">
    <property type="protein sequence ID" value="AHF81308.1"/>
    <property type="molecule type" value="Genomic_DNA"/>
</dbReference>
<gene>
    <name evidence="1" type="ORF">TES1_1933</name>
</gene>
<dbReference type="KEGG" id="ths:TES1_1933"/>
<keyword evidence="2" id="KW-1185">Reference proteome</keyword>
<dbReference type="AlphaFoldDB" id="W0IA47"/>
<organism evidence="1 2">
    <name type="scientific">Thermococcus paralvinellae</name>
    <dbReference type="NCBI Taxonomy" id="582419"/>
    <lineage>
        <taxon>Archaea</taxon>
        <taxon>Methanobacteriati</taxon>
        <taxon>Methanobacteriota</taxon>
        <taxon>Thermococci</taxon>
        <taxon>Thermococcales</taxon>
        <taxon>Thermococcaceae</taxon>
        <taxon>Thermococcus</taxon>
    </lineage>
</organism>
<evidence type="ECO:0000313" key="2">
    <source>
        <dbReference type="Proteomes" id="UP000019027"/>
    </source>
</evidence>
<evidence type="ECO:0000313" key="1">
    <source>
        <dbReference type="EMBL" id="AHF81308.1"/>
    </source>
</evidence>
<protein>
    <submittedName>
        <fullName evidence="1">Uncharacterized protein</fullName>
    </submittedName>
</protein>
<dbReference type="HOGENOM" id="CLU_668385_0_0_2"/>
<dbReference type="Proteomes" id="UP000019027">
    <property type="component" value="Chromosome"/>
</dbReference>
<name>W0IA47_9EURY</name>
<proteinExistence type="predicted"/>